<gene>
    <name evidence="2" type="ORF">BW731_06635</name>
</gene>
<dbReference type="Proteomes" id="UP000189970">
    <property type="component" value="Unassembled WGS sequence"/>
</dbReference>
<proteinExistence type="inferred from homology"/>
<protein>
    <recommendedName>
        <fullName evidence="1">UPF0342 protein BW731_06635</fullName>
    </recommendedName>
</protein>
<dbReference type="HAMAP" id="MF_01526">
    <property type="entry name" value="UPF0342"/>
    <property type="match status" value="1"/>
</dbReference>
<dbReference type="Pfam" id="PF06133">
    <property type="entry name" value="Com_YlbF"/>
    <property type="match status" value="1"/>
</dbReference>
<dbReference type="EMBL" id="MVAB01000001">
    <property type="protein sequence ID" value="OPF87864.1"/>
    <property type="molecule type" value="Genomic_DNA"/>
</dbReference>
<accession>A0A1V4DH55</accession>
<keyword evidence="3" id="KW-1185">Reference proteome</keyword>
<dbReference type="InterPro" id="IPR023378">
    <property type="entry name" value="YheA/YmcA-like_dom_sf"/>
</dbReference>
<name>A0A1V4DH55_9ENTE</name>
<evidence type="ECO:0000256" key="1">
    <source>
        <dbReference type="HAMAP-Rule" id="MF_01526"/>
    </source>
</evidence>
<reference evidence="2 3" key="1">
    <citation type="submission" date="2017-02" db="EMBL/GenBank/DDBJ databases">
        <title>Vagococcus cremeus sp. nov., isolated from the small intestine of a marten, Martes flavigula.</title>
        <authorList>
            <person name="Tak E.J."/>
            <person name="Bae J.-W."/>
        </authorList>
    </citation>
    <scope>NUCLEOTIDE SEQUENCE [LARGE SCALE GENOMIC DNA]</scope>
    <source>
        <strain evidence="2 3">D7T301</strain>
    </source>
</reference>
<dbReference type="SUPFAM" id="SSF158622">
    <property type="entry name" value="YheA/YmcA-like"/>
    <property type="match status" value="1"/>
</dbReference>
<dbReference type="InterPro" id="IPR010368">
    <property type="entry name" value="Com_YlbF"/>
</dbReference>
<evidence type="ECO:0000313" key="2">
    <source>
        <dbReference type="EMBL" id="OPF87864.1"/>
    </source>
</evidence>
<dbReference type="AlphaFoldDB" id="A0A1V4DH55"/>
<dbReference type="Gene3D" id="1.20.1500.10">
    <property type="entry name" value="YheA/YmcA-like"/>
    <property type="match status" value="1"/>
</dbReference>
<evidence type="ECO:0000313" key="3">
    <source>
        <dbReference type="Proteomes" id="UP000189970"/>
    </source>
</evidence>
<dbReference type="RefSeq" id="WP_079346704.1">
    <property type="nucleotide sequence ID" value="NZ_MVAB01000001.1"/>
</dbReference>
<comment type="similarity">
    <text evidence="1">Belongs to the UPF0342 family.</text>
</comment>
<organism evidence="2 3">
    <name type="scientific">Vagococcus martis</name>
    <dbReference type="NCBI Taxonomy" id="1768210"/>
    <lineage>
        <taxon>Bacteria</taxon>
        <taxon>Bacillati</taxon>
        <taxon>Bacillota</taxon>
        <taxon>Bacilli</taxon>
        <taxon>Lactobacillales</taxon>
        <taxon>Enterococcaceae</taxon>
        <taxon>Vagococcus</taxon>
    </lineage>
</organism>
<comment type="caution">
    <text evidence="2">The sequence shown here is derived from an EMBL/GenBank/DDBJ whole genome shotgun (WGS) entry which is preliminary data.</text>
</comment>
<sequence>MSNNIYDSANQIEREIRQMDEFLALSSAFDAVKADQEAFELFKAFQELQMTLQQKQMQGEEFSDEDAQKAQEMAEKVQGEALIQDLMQKEQAFSMIVNDLNRIIMQPVQDLYTLD</sequence>